<keyword evidence="2" id="KW-0560">Oxidoreductase</keyword>
<dbReference type="PRINTS" id="PR00081">
    <property type="entry name" value="GDHRDH"/>
</dbReference>
<reference evidence="4 5" key="1">
    <citation type="submission" date="2020-07" db="EMBL/GenBank/DDBJ databases">
        <title>Sequencing the genomes of 1000 actinobacteria strains.</title>
        <authorList>
            <person name="Klenk H.-P."/>
        </authorList>
    </citation>
    <scope>NUCLEOTIDE SEQUENCE [LARGE SCALE GENOMIC DNA]</scope>
    <source>
        <strain evidence="4 5">DSM 45927</strain>
    </source>
</reference>
<name>A0A853BGS1_9ACTN</name>
<dbReference type="Proteomes" id="UP000575985">
    <property type="component" value="Unassembled WGS sequence"/>
</dbReference>
<dbReference type="AlphaFoldDB" id="A0A853BGS1"/>
<dbReference type="Gene3D" id="3.40.50.720">
    <property type="entry name" value="NAD(P)-binding Rossmann-like Domain"/>
    <property type="match status" value="1"/>
</dbReference>
<evidence type="ECO:0000313" key="5">
    <source>
        <dbReference type="Proteomes" id="UP000575985"/>
    </source>
</evidence>
<dbReference type="PRINTS" id="PR00080">
    <property type="entry name" value="SDRFAMILY"/>
</dbReference>
<comment type="caution">
    <text evidence="4">The sequence shown here is derived from an EMBL/GenBank/DDBJ whole genome shotgun (WGS) entry which is preliminary data.</text>
</comment>
<dbReference type="Pfam" id="PF13561">
    <property type="entry name" value="adh_short_C2"/>
    <property type="match status" value="1"/>
</dbReference>
<comment type="similarity">
    <text evidence="1">Belongs to the short-chain dehydrogenases/reductases (SDR) family.</text>
</comment>
<dbReference type="InterPro" id="IPR036291">
    <property type="entry name" value="NAD(P)-bd_dom_sf"/>
</dbReference>
<gene>
    <name evidence="4" type="ORF">HNR12_000846</name>
</gene>
<evidence type="ECO:0000256" key="2">
    <source>
        <dbReference type="ARBA" id="ARBA00023002"/>
    </source>
</evidence>
<dbReference type="NCBIfam" id="NF005559">
    <property type="entry name" value="PRK07231.1"/>
    <property type="match status" value="1"/>
</dbReference>
<dbReference type="InterPro" id="IPR020904">
    <property type="entry name" value="Sc_DH/Rdtase_CS"/>
</dbReference>
<accession>A0A853BGS1</accession>
<dbReference type="SUPFAM" id="SSF51735">
    <property type="entry name" value="NAD(P)-binding Rossmann-fold domains"/>
    <property type="match status" value="1"/>
</dbReference>
<dbReference type="InterPro" id="IPR002347">
    <property type="entry name" value="SDR_fam"/>
</dbReference>
<evidence type="ECO:0000259" key="3">
    <source>
        <dbReference type="SMART" id="SM00822"/>
    </source>
</evidence>
<proteinExistence type="inferred from homology"/>
<evidence type="ECO:0000313" key="4">
    <source>
        <dbReference type="EMBL" id="NYI94569.1"/>
    </source>
</evidence>
<dbReference type="PANTHER" id="PTHR43975">
    <property type="entry name" value="ZGC:101858"/>
    <property type="match status" value="1"/>
</dbReference>
<protein>
    <submittedName>
        <fullName evidence="4">NAD(P)-dependent dehydrogenase (Short-subunit alcohol dehydrogenase family)</fullName>
    </submittedName>
</protein>
<dbReference type="SMART" id="SM00822">
    <property type="entry name" value="PKS_KR"/>
    <property type="match status" value="1"/>
</dbReference>
<dbReference type="FunFam" id="3.40.50.720:FF:000084">
    <property type="entry name" value="Short-chain dehydrogenase reductase"/>
    <property type="match status" value="1"/>
</dbReference>
<dbReference type="PROSITE" id="PS00061">
    <property type="entry name" value="ADH_SHORT"/>
    <property type="match status" value="1"/>
</dbReference>
<dbReference type="InterPro" id="IPR057326">
    <property type="entry name" value="KR_dom"/>
</dbReference>
<dbReference type="PANTHER" id="PTHR43975:SF2">
    <property type="entry name" value="EG:BACR7A4.14 PROTEIN-RELATED"/>
    <property type="match status" value="1"/>
</dbReference>
<dbReference type="RefSeq" id="WP_217781679.1">
    <property type="nucleotide sequence ID" value="NZ_JACCFO010000001.1"/>
</dbReference>
<feature type="domain" description="Ketoreductase" evidence="3">
    <location>
        <begin position="14"/>
        <end position="188"/>
    </location>
</feature>
<dbReference type="EMBL" id="JACCFO010000001">
    <property type="protein sequence ID" value="NYI94569.1"/>
    <property type="molecule type" value="Genomic_DNA"/>
</dbReference>
<organism evidence="4 5">
    <name type="scientific">Streptomonospora nanhaiensis</name>
    <dbReference type="NCBI Taxonomy" id="1323731"/>
    <lineage>
        <taxon>Bacteria</taxon>
        <taxon>Bacillati</taxon>
        <taxon>Actinomycetota</taxon>
        <taxon>Actinomycetes</taxon>
        <taxon>Streptosporangiales</taxon>
        <taxon>Nocardiopsidaceae</taxon>
        <taxon>Streptomonospora</taxon>
    </lineage>
</organism>
<keyword evidence="5" id="KW-1185">Reference proteome</keyword>
<sequence length="256" mass="26454">MTAPHDRGDLLSDRVAIVTGAGSGIGRATATAMARAGARVLVVGRRRDALAATAAQHPAIAVHAADLRAQKAPAEVVEAAVRRWGRLDVLVNNAGATAMMPLAETDPARVADLFALNVTAPSLLAAAALAHLRRQRGTIVNVSSTYGHRPLPGAAHYAASKAAVEQLTRSWAAELAPEGVRVNAVAPGPTESEALSAAGLPEDTVRRIKEAEAARIPLGRRGEPEEVAAWIVRLADPGATWVTGQVLSVDGGLDLT</sequence>
<dbReference type="GO" id="GO:0016491">
    <property type="term" value="F:oxidoreductase activity"/>
    <property type="evidence" value="ECO:0007669"/>
    <property type="project" value="UniProtKB-KW"/>
</dbReference>
<evidence type="ECO:0000256" key="1">
    <source>
        <dbReference type="ARBA" id="ARBA00006484"/>
    </source>
</evidence>